<dbReference type="InterPro" id="IPR036188">
    <property type="entry name" value="FAD/NAD-bd_sf"/>
</dbReference>
<gene>
    <name evidence="8" type="ORF">B0A55_11472</name>
</gene>
<dbReference type="OrthoDB" id="269227at2759"/>
<evidence type="ECO:0000256" key="4">
    <source>
        <dbReference type="ARBA" id="ARBA00023002"/>
    </source>
</evidence>
<evidence type="ECO:0000256" key="3">
    <source>
        <dbReference type="ARBA" id="ARBA00022827"/>
    </source>
</evidence>
<feature type="region of interest" description="Disordered" evidence="5">
    <location>
        <begin position="1"/>
        <end position="20"/>
    </location>
</feature>
<dbReference type="Proteomes" id="UP000309340">
    <property type="component" value="Unassembled WGS sequence"/>
</dbReference>
<dbReference type="GO" id="GO:0016614">
    <property type="term" value="F:oxidoreductase activity, acting on CH-OH group of donors"/>
    <property type="evidence" value="ECO:0007669"/>
    <property type="project" value="InterPro"/>
</dbReference>
<evidence type="ECO:0000259" key="6">
    <source>
        <dbReference type="Pfam" id="PF00732"/>
    </source>
</evidence>
<organism evidence="8 9">
    <name type="scientific">Friedmanniomyces simplex</name>
    <dbReference type="NCBI Taxonomy" id="329884"/>
    <lineage>
        <taxon>Eukaryota</taxon>
        <taxon>Fungi</taxon>
        <taxon>Dikarya</taxon>
        <taxon>Ascomycota</taxon>
        <taxon>Pezizomycotina</taxon>
        <taxon>Dothideomycetes</taxon>
        <taxon>Dothideomycetidae</taxon>
        <taxon>Mycosphaerellales</taxon>
        <taxon>Teratosphaeriaceae</taxon>
        <taxon>Friedmanniomyces</taxon>
    </lineage>
</organism>
<dbReference type="AlphaFoldDB" id="A0A4U0WFL3"/>
<keyword evidence="2" id="KW-0285">Flavoprotein</keyword>
<evidence type="ECO:0000256" key="1">
    <source>
        <dbReference type="ARBA" id="ARBA00010790"/>
    </source>
</evidence>
<keyword evidence="9" id="KW-1185">Reference proteome</keyword>
<name>A0A4U0WFL3_9PEZI</name>
<accession>A0A4U0WFL3</accession>
<evidence type="ECO:0000259" key="7">
    <source>
        <dbReference type="Pfam" id="PF00890"/>
    </source>
</evidence>
<sequence>MPELATHQIRQAPSPLPPGPKHDVLTAEHWGILSAIADTVIPSFTPLAGNRLLQHPLRREVYQASCQRLQQGIGLQDALALATSYLAESAFEQREFKDGLTRLVNDQLHEEAREQLIFILNALGSRAGSFLLTGYTTPLDCLPIQAREQILGTWARSRLPLLRQLHRSFTTLVKVLWVRTSPTLGLVLSYPRTPVHHNPPGIFLPFTFLQIPPSADNEPEVLEADVVVVGSGCGGAVAAKTFAEAGMNVIVIDRSYYWPPEHLPMSEYEGLAHLFANGGALQSDDTSMAIVAGSAWGGGGTVNWSASLQTQGYIRREWSQKFGLTQYTSAAYQADLDAVCDRMGVGTAAIEHNKTNQ</sequence>
<evidence type="ECO:0000256" key="2">
    <source>
        <dbReference type="ARBA" id="ARBA00022630"/>
    </source>
</evidence>
<keyword evidence="3" id="KW-0274">FAD</keyword>
<proteinExistence type="inferred from homology"/>
<dbReference type="Gene3D" id="3.50.50.60">
    <property type="entry name" value="FAD/NAD(P)-binding domain"/>
    <property type="match status" value="1"/>
</dbReference>
<feature type="non-terminal residue" evidence="8">
    <location>
        <position position="357"/>
    </location>
</feature>
<dbReference type="GO" id="GO:0050660">
    <property type="term" value="F:flavin adenine dinucleotide binding"/>
    <property type="evidence" value="ECO:0007669"/>
    <property type="project" value="InterPro"/>
</dbReference>
<evidence type="ECO:0000313" key="8">
    <source>
        <dbReference type="EMBL" id="TKA61602.1"/>
    </source>
</evidence>
<comment type="similarity">
    <text evidence="1">Belongs to the GMC oxidoreductase family.</text>
</comment>
<feature type="domain" description="Glucose-methanol-choline oxidoreductase N-terminal" evidence="6">
    <location>
        <begin position="273"/>
        <end position="357"/>
    </location>
</feature>
<dbReference type="InterPro" id="IPR003953">
    <property type="entry name" value="FAD-dep_OxRdtase_2_FAD-bd"/>
</dbReference>
<dbReference type="InterPro" id="IPR000172">
    <property type="entry name" value="GMC_OxRdtase_N"/>
</dbReference>
<dbReference type="Pfam" id="PF00732">
    <property type="entry name" value="GMC_oxred_N"/>
    <property type="match status" value="1"/>
</dbReference>
<evidence type="ECO:0000313" key="9">
    <source>
        <dbReference type="Proteomes" id="UP000309340"/>
    </source>
</evidence>
<evidence type="ECO:0000256" key="5">
    <source>
        <dbReference type="SAM" id="MobiDB-lite"/>
    </source>
</evidence>
<dbReference type="PANTHER" id="PTHR46056:SF12">
    <property type="entry name" value="LONG-CHAIN-ALCOHOL OXIDASE"/>
    <property type="match status" value="1"/>
</dbReference>
<dbReference type="EMBL" id="NAJQ01001195">
    <property type="protein sequence ID" value="TKA61602.1"/>
    <property type="molecule type" value="Genomic_DNA"/>
</dbReference>
<reference evidence="8 9" key="1">
    <citation type="submission" date="2017-03" db="EMBL/GenBank/DDBJ databases">
        <title>Genomes of endolithic fungi from Antarctica.</title>
        <authorList>
            <person name="Coleine C."/>
            <person name="Masonjones S."/>
            <person name="Stajich J.E."/>
        </authorList>
    </citation>
    <scope>NUCLEOTIDE SEQUENCE [LARGE SCALE GENOMIC DNA]</scope>
    <source>
        <strain evidence="8 9">CCFEE 5184</strain>
    </source>
</reference>
<feature type="domain" description="FAD-dependent oxidoreductase 2 FAD-binding" evidence="7">
    <location>
        <begin position="225"/>
        <end position="256"/>
    </location>
</feature>
<dbReference type="PANTHER" id="PTHR46056">
    <property type="entry name" value="LONG-CHAIN-ALCOHOL OXIDASE"/>
    <property type="match status" value="1"/>
</dbReference>
<dbReference type="STRING" id="329884.A0A4U0WFL3"/>
<dbReference type="SUPFAM" id="SSF51905">
    <property type="entry name" value="FAD/NAD(P)-binding domain"/>
    <property type="match status" value="1"/>
</dbReference>
<comment type="caution">
    <text evidence="8">The sequence shown here is derived from an EMBL/GenBank/DDBJ whole genome shotgun (WGS) entry which is preliminary data.</text>
</comment>
<dbReference type="Pfam" id="PF00890">
    <property type="entry name" value="FAD_binding_2"/>
    <property type="match status" value="1"/>
</dbReference>
<keyword evidence="4" id="KW-0560">Oxidoreductase</keyword>
<protein>
    <submittedName>
        <fullName evidence="8">Uncharacterized protein</fullName>
    </submittedName>
</protein>